<feature type="transmembrane region" description="Helical" evidence="7">
    <location>
        <begin position="364"/>
        <end position="383"/>
    </location>
</feature>
<evidence type="ECO:0000256" key="4">
    <source>
        <dbReference type="ARBA" id="ARBA00022692"/>
    </source>
</evidence>
<feature type="transmembrane region" description="Helical" evidence="7">
    <location>
        <begin position="246"/>
        <end position="265"/>
    </location>
</feature>
<dbReference type="AlphaFoldDB" id="A0A4R4EEB6"/>
<evidence type="ECO:0000313" key="9">
    <source>
        <dbReference type="EMBL" id="TCZ77420.1"/>
    </source>
</evidence>
<keyword evidence="10" id="KW-1185">Reference proteome</keyword>
<dbReference type="PROSITE" id="PS50850">
    <property type="entry name" value="MFS"/>
    <property type="match status" value="1"/>
</dbReference>
<keyword evidence="2" id="KW-0813">Transport</keyword>
<evidence type="ECO:0000313" key="10">
    <source>
        <dbReference type="Proteomes" id="UP000295418"/>
    </source>
</evidence>
<organism evidence="9 10">
    <name type="scientific">Paenibacillus albiflavus</name>
    <dbReference type="NCBI Taxonomy" id="2545760"/>
    <lineage>
        <taxon>Bacteria</taxon>
        <taxon>Bacillati</taxon>
        <taxon>Bacillota</taxon>
        <taxon>Bacilli</taxon>
        <taxon>Bacillales</taxon>
        <taxon>Paenibacillaceae</taxon>
        <taxon>Paenibacillus</taxon>
    </lineage>
</organism>
<dbReference type="Pfam" id="PF07690">
    <property type="entry name" value="MFS_1"/>
    <property type="match status" value="1"/>
</dbReference>
<dbReference type="Proteomes" id="UP000295418">
    <property type="component" value="Unassembled WGS sequence"/>
</dbReference>
<feature type="transmembrane region" description="Helical" evidence="7">
    <location>
        <begin position="40"/>
        <end position="60"/>
    </location>
</feature>
<keyword evidence="5 7" id="KW-1133">Transmembrane helix</keyword>
<feature type="transmembrane region" description="Helical" evidence="7">
    <location>
        <begin position="272"/>
        <end position="292"/>
    </location>
</feature>
<feature type="transmembrane region" description="Helical" evidence="7">
    <location>
        <begin position="212"/>
        <end position="234"/>
    </location>
</feature>
<proteinExistence type="predicted"/>
<dbReference type="GO" id="GO:0005886">
    <property type="term" value="C:plasma membrane"/>
    <property type="evidence" value="ECO:0007669"/>
    <property type="project" value="UniProtKB-SubCell"/>
</dbReference>
<feature type="transmembrane region" description="Helical" evidence="7">
    <location>
        <begin position="7"/>
        <end position="28"/>
    </location>
</feature>
<dbReference type="InterPro" id="IPR020846">
    <property type="entry name" value="MFS_dom"/>
</dbReference>
<feature type="domain" description="Major facilitator superfamily (MFS) profile" evidence="8">
    <location>
        <begin position="6"/>
        <end position="389"/>
    </location>
</feature>
<dbReference type="InterPro" id="IPR011701">
    <property type="entry name" value="MFS"/>
</dbReference>
<keyword evidence="4 7" id="KW-0812">Transmembrane</keyword>
<accession>A0A4R4EEB6</accession>
<dbReference type="EMBL" id="SKFG01000009">
    <property type="protein sequence ID" value="TCZ77420.1"/>
    <property type="molecule type" value="Genomic_DNA"/>
</dbReference>
<dbReference type="PANTHER" id="PTHR43266">
    <property type="entry name" value="MACROLIDE-EFFLUX PROTEIN"/>
    <property type="match status" value="1"/>
</dbReference>
<dbReference type="CDD" id="cd06173">
    <property type="entry name" value="MFS_MefA_like"/>
    <property type="match status" value="1"/>
</dbReference>
<dbReference type="InterPro" id="IPR036259">
    <property type="entry name" value="MFS_trans_sf"/>
</dbReference>
<feature type="transmembrane region" description="Helical" evidence="7">
    <location>
        <begin position="72"/>
        <end position="92"/>
    </location>
</feature>
<dbReference type="PANTHER" id="PTHR43266:SF7">
    <property type="entry name" value="TRANSPORTER, PUTATIVE-RELATED"/>
    <property type="match status" value="1"/>
</dbReference>
<evidence type="ECO:0000256" key="1">
    <source>
        <dbReference type="ARBA" id="ARBA00004651"/>
    </source>
</evidence>
<reference evidence="9 10" key="1">
    <citation type="submission" date="2019-03" db="EMBL/GenBank/DDBJ databases">
        <authorList>
            <person name="Kim M.K.M."/>
        </authorList>
    </citation>
    <scope>NUCLEOTIDE SEQUENCE [LARGE SCALE GENOMIC DNA]</scope>
    <source>
        <strain evidence="9 10">18JY21-1</strain>
    </source>
</reference>
<protein>
    <submittedName>
        <fullName evidence="9">MFS transporter</fullName>
    </submittedName>
</protein>
<sequence length="401" mass="44551">MLRNKSFVFMMIGEVVGGIGLWLAIIANLQFLQSLLSSDFLKSLVLMSGIFVSVLLLPSIGKIVDRYDKKKVLITANLIRCISPLLMFPALMYQSIPWMILSLILLQISNATYFPAVRTTFSTLIAREDLLAANTFHMNAITISRIAGTAIAGAMVSVMSLYTIYSLSLVVYLLLLGIFIFIHIPKIDAAVQKTKEKLKFTEVFTIIKQDRSIFLGIINSSVIALFLGGMNLFILSLSEIQHDPGLMGYLYAVEGTTILVVGLFVRRVIGKANIILATSFLLCVIAIGQYTMSFVDHRWTVLLGFGIFGSMVAFFFPMVTTIFQNRVPQQTQGRFFAFKEIVDRILMQVSILATGASLDLFGTSTYLIMIAGLTLLTALFTLSQTLRHKLDVRQYAAREQG</sequence>
<feature type="transmembrane region" description="Helical" evidence="7">
    <location>
        <begin position="171"/>
        <end position="191"/>
    </location>
</feature>
<comment type="subcellular location">
    <subcellularLocation>
        <location evidence="1">Cell membrane</location>
        <topology evidence="1">Multi-pass membrane protein</topology>
    </subcellularLocation>
</comment>
<evidence type="ECO:0000259" key="8">
    <source>
        <dbReference type="PROSITE" id="PS50850"/>
    </source>
</evidence>
<keyword evidence="3" id="KW-1003">Cell membrane</keyword>
<comment type="caution">
    <text evidence="9">The sequence shown here is derived from an EMBL/GenBank/DDBJ whole genome shotgun (WGS) entry which is preliminary data.</text>
</comment>
<evidence type="ECO:0000256" key="3">
    <source>
        <dbReference type="ARBA" id="ARBA00022475"/>
    </source>
</evidence>
<evidence type="ECO:0000256" key="6">
    <source>
        <dbReference type="ARBA" id="ARBA00023136"/>
    </source>
</evidence>
<dbReference type="RefSeq" id="WP_132417991.1">
    <property type="nucleotide sequence ID" value="NZ_SKFG01000009.1"/>
</dbReference>
<feature type="transmembrane region" description="Helical" evidence="7">
    <location>
        <begin position="98"/>
        <end position="117"/>
    </location>
</feature>
<dbReference type="OrthoDB" id="2381825at2"/>
<evidence type="ECO:0000256" key="5">
    <source>
        <dbReference type="ARBA" id="ARBA00022989"/>
    </source>
</evidence>
<dbReference type="Gene3D" id="1.20.1250.20">
    <property type="entry name" value="MFS general substrate transporter like domains"/>
    <property type="match status" value="1"/>
</dbReference>
<dbReference type="SUPFAM" id="SSF103473">
    <property type="entry name" value="MFS general substrate transporter"/>
    <property type="match status" value="1"/>
</dbReference>
<dbReference type="GO" id="GO:0022857">
    <property type="term" value="F:transmembrane transporter activity"/>
    <property type="evidence" value="ECO:0007669"/>
    <property type="project" value="InterPro"/>
</dbReference>
<evidence type="ECO:0000256" key="7">
    <source>
        <dbReference type="SAM" id="Phobius"/>
    </source>
</evidence>
<feature type="transmembrane region" description="Helical" evidence="7">
    <location>
        <begin position="298"/>
        <end position="320"/>
    </location>
</feature>
<keyword evidence="6 7" id="KW-0472">Membrane</keyword>
<name>A0A4R4EEB6_9BACL</name>
<evidence type="ECO:0000256" key="2">
    <source>
        <dbReference type="ARBA" id="ARBA00022448"/>
    </source>
</evidence>
<gene>
    <name evidence="9" type="ORF">E0485_10515</name>
</gene>